<keyword evidence="6" id="KW-0966">Cell projection</keyword>
<accession>A0A2S6HML5</accession>
<evidence type="ECO:0000313" key="6">
    <source>
        <dbReference type="EMBL" id="PPK78703.1"/>
    </source>
</evidence>
<dbReference type="EMBL" id="PTJA01000013">
    <property type="protein sequence ID" value="PPK78703.1"/>
    <property type="molecule type" value="Genomic_DNA"/>
</dbReference>
<dbReference type="InterPro" id="IPR007627">
    <property type="entry name" value="RNA_pol_sigma70_r2"/>
</dbReference>
<evidence type="ECO:0000313" key="7">
    <source>
        <dbReference type="Proteomes" id="UP000237749"/>
    </source>
</evidence>
<reference evidence="6 7" key="1">
    <citation type="submission" date="2018-02" db="EMBL/GenBank/DDBJ databases">
        <title>Genomic Encyclopedia of Archaeal and Bacterial Type Strains, Phase II (KMG-II): from individual species to whole genera.</title>
        <authorList>
            <person name="Goeker M."/>
        </authorList>
    </citation>
    <scope>NUCLEOTIDE SEQUENCE [LARGE SCALE GENOMIC DNA]</scope>
    <source>
        <strain evidence="6 7">DSM 3808</strain>
    </source>
</reference>
<dbReference type="InterPro" id="IPR014284">
    <property type="entry name" value="RNA_pol_sigma-70_dom"/>
</dbReference>
<dbReference type="RefSeq" id="WP_242980276.1">
    <property type="nucleotide sequence ID" value="NZ_PTJA01000013.1"/>
</dbReference>
<dbReference type="InterPro" id="IPR013325">
    <property type="entry name" value="RNA_pol_sigma_r2"/>
</dbReference>
<protein>
    <submittedName>
        <fullName evidence="6">RNA polymerase sigma factor for flagellar operon FliA</fullName>
    </submittedName>
</protein>
<sequence>MTGVNVRKAVLIGMEQELSQYTNEDLLIKYKRTKDIKIKHELVMCYMYMVKSISIQMRDVYLSFAQIEDIVNEGVLTIMNGIEKFDPDMNVKFETYISKRIRGMIIDMARKQDWIPRSVRKNAKELDNTVMELCNRLGRFPSSKETAEYLNVSLDKYQEALGKTNVYSVISLDMVLEGSNDNKKTVQLPSISENDQPESHYLQEEFKQILVSAINNLKENEQKVISLYYMDELNMKEIARVMNVSEPRISQIHSNAIQKLRLNLTNFINGK</sequence>
<dbReference type="Gene3D" id="1.20.140.160">
    <property type="match status" value="1"/>
</dbReference>
<evidence type="ECO:0000256" key="4">
    <source>
        <dbReference type="ARBA" id="ARBA00023163"/>
    </source>
</evidence>
<keyword evidence="6" id="KW-0969">Cilium</keyword>
<evidence type="ECO:0000256" key="3">
    <source>
        <dbReference type="ARBA" id="ARBA00023125"/>
    </source>
</evidence>
<feature type="domain" description="RNA polymerase sigma-70" evidence="5">
    <location>
        <begin position="234"/>
        <end position="260"/>
    </location>
</feature>
<dbReference type="NCBIfam" id="TIGR02479">
    <property type="entry name" value="FliA_WhiG"/>
    <property type="match status" value="1"/>
</dbReference>
<dbReference type="InterPro" id="IPR000943">
    <property type="entry name" value="RNA_pol_sigma70"/>
</dbReference>
<dbReference type="GO" id="GO:0003899">
    <property type="term" value="F:DNA-directed RNA polymerase activity"/>
    <property type="evidence" value="ECO:0007669"/>
    <property type="project" value="InterPro"/>
</dbReference>
<dbReference type="CDD" id="cd06171">
    <property type="entry name" value="Sigma70_r4"/>
    <property type="match status" value="1"/>
</dbReference>
<evidence type="ECO:0000259" key="5">
    <source>
        <dbReference type="PROSITE" id="PS00716"/>
    </source>
</evidence>
<proteinExistence type="predicted"/>
<dbReference type="InterPro" id="IPR012845">
    <property type="entry name" value="RNA_pol_sigma_FliA_WhiG"/>
</dbReference>
<dbReference type="Pfam" id="PF04539">
    <property type="entry name" value="Sigma70_r3"/>
    <property type="match status" value="1"/>
</dbReference>
<evidence type="ECO:0000256" key="2">
    <source>
        <dbReference type="ARBA" id="ARBA00023082"/>
    </source>
</evidence>
<name>A0A2S6HML5_9FIRM</name>
<dbReference type="PANTHER" id="PTHR30385">
    <property type="entry name" value="SIGMA FACTOR F FLAGELLAR"/>
    <property type="match status" value="1"/>
</dbReference>
<dbReference type="NCBIfam" id="TIGR02937">
    <property type="entry name" value="sigma70-ECF"/>
    <property type="match status" value="1"/>
</dbReference>
<dbReference type="SUPFAM" id="SSF88659">
    <property type="entry name" value="Sigma3 and sigma4 domains of RNA polymerase sigma factors"/>
    <property type="match status" value="2"/>
</dbReference>
<dbReference type="InterPro" id="IPR013324">
    <property type="entry name" value="RNA_pol_sigma_r3/r4-like"/>
</dbReference>
<dbReference type="SUPFAM" id="SSF88946">
    <property type="entry name" value="Sigma2 domain of RNA polymerase sigma factors"/>
    <property type="match status" value="1"/>
</dbReference>
<organism evidence="6 7">
    <name type="scientific">Lacrimispora xylanisolvens</name>
    <dbReference type="NCBI Taxonomy" id="384636"/>
    <lineage>
        <taxon>Bacteria</taxon>
        <taxon>Bacillati</taxon>
        <taxon>Bacillota</taxon>
        <taxon>Clostridia</taxon>
        <taxon>Lachnospirales</taxon>
        <taxon>Lachnospiraceae</taxon>
        <taxon>Lacrimispora</taxon>
    </lineage>
</organism>
<evidence type="ECO:0000256" key="1">
    <source>
        <dbReference type="ARBA" id="ARBA00023015"/>
    </source>
</evidence>
<dbReference type="NCBIfam" id="NF005413">
    <property type="entry name" value="PRK06986.1"/>
    <property type="match status" value="1"/>
</dbReference>
<keyword evidence="1" id="KW-0805">Transcription regulation</keyword>
<keyword evidence="3" id="KW-0238">DNA-binding</keyword>
<dbReference type="InterPro" id="IPR007624">
    <property type="entry name" value="RNA_pol_sigma70_r3"/>
</dbReference>
<dbReference type="Proteomes" id="UP000237749">
    <property type="component" value="Unassembled WGS sequence"/>
</dbReference>
<dbReference type="InterPro" id="IPR007630">
    <property type="entry name" value="RNA_pol_sigma70_r4"/>
</dbReference>
<keyword evidence="4" id="KW-0804">Transcription</keyword>
<gene>
    <name evidence="6" type="ORF">BXY41_11333</name>
</gene>
<dbReference type="GO" id="GO:0006352">
    <property type="term" value="P:DNA-templated transcription initiation"/>
    <property type="evidence" value="ECO:0007669"/>
    <property type="project" value="InterPro"/>
</dbReference>
<keyword evidence="6" id="KW-0282">Flagellum</keyword>
<keyword evidence="7" id="KW-1185">Reference proteome</keyword>
<dbReference type="AlphaFoldDB" id="A0A2S6HML5"/>
<dbReference type="Gene3D" id="1.10.1740.10">
    <property type="match status" value="1"/>
</dbReference>
<dbReference type="Pfam" id="PF04545">
    <property type="entry name" value="Sigma70_r4"/>
    <property type="match status" value="1"/>
</dbReference>
<dbReference type="PROSITE" id="PS00716">
    <property type="entry name" value="SIGMA70_2"/>
    <property type="match status" value="1"/>
</dbReference>
<dbReference type="Pfam" id="PF04542">
    <property type="entry name" value="Sigma70_r2"/>
    <property type="match status" value="1"/>
</dbReference>
<dbReference type="PRINTS" id="PR00046">
    <property type="entry name" value="SIGMA70FCT"/>
</dbReference>
<dbReference type="PANTHER" id="PTHR30385:SF7">
    <property type="entry name" value="RNA POLYMERASE SIGMA FACTOR FLIA"/>
    <property type="match status" value="1"/>
</dbReference>
<keyword evidence="2" id="KW-0731">Sigma factor</keyword>
<dbReference type="GO" id="GO:0016987">
    <property type="term" value="F:sigma factor activity"/>
    <property type="evidence" value="ECO:0007669"/>
    <property type="project" value="UniProtKB-KW"/>
</dbReference>
<dbReference type="GO" id="GO:0003677">
    <property type="term" value="F:DNA binding"/>
    <property type="evidence" value="ECO:0007669"/>
    <property type="project" value="UniProtKB-KW"/>
</dbReference>
<dbReference type="PIRSF" id="PIRSF000770">
    <property type="entry name" value="RNA_pol_sigma-SigE/K"/>
    <property type="match status" value="1"/>
</dbReference>
<comment type="caution">
    <text evidence="6">The sequence shown here is derived from an EMBL/GenBank/DDBJ whole genome shotgun (WGS) entry which is preliminary data.</text>
</comment>